<feature type="chain" id="PRO_5040334546" evidence="1">
    <location>
        <begin position="23"/>
        <end position="117"/>
    </location>
</feature>
<feature type="signal peptide" evidence="1">
    <location>
        <begin position="1"/>
        <end position="22"/>
    </location>
</feature>
<dbReference type="PANTHER" id="PTHR37487:SF2">
    <property type="entry name" value="EXPRESSED PROTEIN"/>
    <property type="match status" value="1"/>
</dbReference>
<dbReference type="EMBL" id="MU150238">
    <property type="protein sequence ID" value="KAF9467053.1"/>
    <property type="molecule type" value="Genomic_DNA"/>
</dbReference>
<accession>A0A9P5YDU9</accession>
<dbReference type="Proteomes" id="UP000807353">
    <property type="component" value="Unassembled WGS sequence"/>
</dbReference>
<comment type="caution">
    <text evidence="2">The sequence shown here is derived from an EMBL/GenBank/DDBJ whole genome shotgun (WGS) entry which is preliminary data.</text>
</comment>
<name>A0A9P5YDU9_9AGAR</name>
<gene>
    <name evidence="2" type="ORF">BDZ94DRAFT_1249514</name>
</gene>
<evidence type="ECO:0000313" key="3">
    <source>
        <dbReference type="Proteomes" id="UP000807353"/>
    </source>
</evidence>
<dbReference type="PANTHER" id="PTHR37487">
    <property type="entry name" value="CHROMOSOME 1, WHOLE GENOME SHOTGUN SEQUENCE"/>
    <property type="match status" value="1"/>
</dbReference>
<dbReference type="AlphaFoldDB" id="A0A9P5YDU9"/>
<reference evidence="2" key="1">
    <citation type="submission" date="2020-11" db="EMBL/GenBank/DDBJ databases">
        <authorList>
            <consortium name="DOE Joint Genome Institute"/>
            <person name="Ahrendt S."/>
            <person name="Riley R."/>
            <person name="Andreopoulos W."/>
            <person name="Labutti K."/>
            <person name="Pangilinan J."/>
            <person name="Ruiz-Duenas F.J."/>
            <person name="Barrasa J.M."/>
            <person name="Sanchez-Garcia M."/>
            <person name="Camarero S."/>
            <person name="Miyauchi S."/>
            <person name="Serrano A."/>
            <person name="Linde D."/>
            <person name="Babiker R."/>
            <person name="Drula E."/>
            <person name="Ayuso-Fernandez I."/>
            <person name="Pacheco R."/>
            <person name="Padilla G."/>
            <person name="Ferreira P."/>
            <person name="Barriuso J."/>
            <person name="Kellner H."/>
            <person name="Castanera R."/>
            <person name="Alfaro M."/>
            <person name="Ramirez L."/>
            <person name="Pisabarro A.G."/>
            <person name="Kuo A."/>
            <person name="Tritt A."/>
            <person name="Lipzen A."/>
            <person name="He G."/>
            <person name="Yan M."/>
            <person name="Ng V."/>
            <person name="Cullen D."/>
            <person name="Martin F."/>
            <person name="Rosso M.-N."/>
            <person name="Henrissat B."/>
            <person name="Hibbett D."/>
            <person name="Martinez A.T."/>
            <person name="Grigoriev I.V."/>
        </authorList>
    </citation>
    <scope>NUCLEOTIDE SEQUENCE</scope>
    <source>
        <strain evidence="2">CBS 247.69</strain>
    </source>
</reference>
<dbReference type="OrthoDB" id="3362246at2759"/>
<evidence type="ECO:0000256" key="1">
    <source>
        <dbReference type="SAM" id="SignalP"/>
    </source>
</evidence>
<proteinExistence type="predicted"/>
<protein>
    <submittedName>
        <fullName evidence="2">Uncharacterized protein</fullName>
    </submittedName>
</protein>
<evidence type="ECO:0000313" key="2">
    <source>
        <dbReference type="EMBL" id="KAF9467053.1"/>
    </source>
</evidence>
<organism evidence="2 3">
    <name type="scientific">Collybia nuda</name>
    <dbReference type="NCBI Taxonomy" id="64659"/>
    <lineage>
        <taxon>Eukaryota</taxon>
        <taxon>Fungi</taxon>
        <taxon>Dikarya</taxon>
        <taxon>Basidiomycota</taxon>
        <taxon>Agaricomycotina</taxon>
        <taxon>Agaricomycetes</taxon>
        <taxon>Agaricomycetidae</taxon>
        <taxon>Agaricales</taxon>
        <taxon>Tricholomatineae</taxon>
        <taxon>Clitocybaceae</taxon>
        <taxon>Collybia</taxon>
    </lineage>
</organism>
<sequence>MKFSQILAPLATAVALATGALSQLVVNTPTNVVACEPVLLTWSGGEAPYFLVFLPGGHPDEPALVDFGQQTGTSLTWLVNLAAGINIGISIRDSNGEIANSASITIRSGSDTSCLNH</sequence>
<keyword evidence="1" id="KW-0732">Signal</keyword>
<keyword evidence="3" id="KW-1185">Reference proteome</keyword>